<accession>A0ABQ0H1W0</accession>
<feature type="transmembrane region" description="Helical" evidence="1">
    <location>
        <begin position="154"/>
        <end position="178"/>
    </location>
</feature>
<organism evidence="2 3">
    <name type="scientific">Phyllobacterium phragmitis</name>
    <dbReference type="NCBI Taxonomy" id="2670329"/>
    <lineage>
        <taxon>Bacteria</taxon>
        <taxon>Pseudomonadati</taxon>
        <taxon>Pseudomonadota</taxon>
        <taxon>Alphaproteobacteria</taxon>
        <taxon>Hyphomicrobiales</taxon>
        <taxon>Phyllobacteriaceae</taxon>
        <taxon>Phyllobacterium</taxon>
    </lineage>
</organism>
<reference evidence="2 3" key="1">
    <citation type="submission" date="2024-10" db="EMBL/GenBank/DDBJ databases">
        <title>Isolation, draft genome sequencing and identification of Phyllobacterium sp. NSA23, isolated from leaf soil.</title>
        <authorList>
            <person name="Akita H."/>
        </authorList>
    </citation>
    <scope>NUCLEOTIDE SEQUENCE [LARGE SCALE GENOMIC DNA]</scope>
    <source>
        <strain evidence="2 3">NSA23</strain>
    </source>
</reference>
<feature type="transmembrane region" description="Helical" evidence="1">
    <location>
        <begin position="72"/>
        <end position="91"/>
    </location>
</feature>
<keyword evidence="1" id="KW-1133">Transmembrane helix</keyword>
<proteinExistence type="predicted"/>
<feature type="transmembrane region" description="Helical" evidence="1">
    <location>
        <begin position="127"/>
        <end position="147"/>
    </location>
</feature>
<gene>
    <name evidence="2" type="ORF">PPNSA23_28230</name>
</gene>
<dbReference type="InterPro" id="IPR052712">
    <property type="entry name" value="Acid_resist_chaperone_HdeD"/>
</dbReference>
<sequence>MTTVNSETSTVLNVPPMWLRLLLGVVLVLGGVLVLGDVALATFVSTLFIGFTAIAVGVFEIFHAFWTKGWGGFIWQILLGVLYIIFGWMVVNQPASGALVLTLLLGLVFLASGIVRVVIAFSHWSDAGWLMLLSGVFGILAGLIILSGWPASSAWVLGLLLGIDLITHGIAWLIYGWLPKAGTA</sequence>
<dbReference type="RefSeq" id="WP_407865416.1">
    <property type="nucleotide sequence ID" value="NZ_BAAFZP010000001.1"/>
</dbReference>
<feature type="transmembrane region" description="Helical" evidence="1">
    <location>
        <begin position="43"/>
        <end position="66"/>
    </location>
</feature>
<evidence type="ECO:0000256" key="1">
    <source>
        <dbReference type="SAM" id="Phobius"/>
    </source>
</evidence>
<dbReference type="InterPro" id="IPR005325">
    <property type="entry name" value="DUF308_memb"/>
</dbReference>
<evidence type="ECO:0000313" key="3">
    <source>
        <dbReference type="Proteomes" id="UP001628091"/>
    </source>
</evidence>
<protein>
    <submittedName>
        <fullName evidence="2">HdeD family acid-resistance protein</fullName>
    </submittedName>
</protein>
<evidence type="ECO:0000313" key="2">
    <source>
        <dbReference type="EMBL" id="GAB1582880.1"/>
    </source>
</evidence>
<dbReference type="Proteomes" id="UP001628091">
    <property type="component" value="Unassembled WGS sequence"/>
</dbReference>
<dbReference type="EMBL" id="BAAFZP010000001">
    <property type="protein sequence ID" value="GAB1582880.1"/>
    <property type="molecule type" value="Genomic_DNA"/>
</dbReference>
<keyword evidence="1" id="KW-0472">Membrane</keyword>
<feature type="transmembrane region" description="Helical" evidence="1">
    <location>
        <begin position="98"/>
        <end position="121"/>
    </location>
</feature>
<comment type="caution">
    <text evidence="2">The sequence shown here is derived from an EMBL/GenBank/DDBJ whole genome shotgun (WGS) entry which is preliminary data.</text>
</comment>
<feature type="transmembrane region" description="Helical" evidence="1">
    <location>
        <begin position="17"/>
        <end position="36"/>
    </location>
</feature>
<keyword evidence="1" id="KW-0812">Transmembrane</keyword>
<keyword evidence="3" id="KW-1185">Reference proteome</keyword>
<dbReference type="PANTHER" id="PTHR34989:SF1">
    <property type="entry name" value="PROTEIN HDED"/>
    <property type="match status" value="1"/>
</dbReference>
<name>A0ABQ0H1W0_9HYPH</name>
<dbReference type="Pfam" id="PF03729">
    <property type="entry name" value="DUF308"/>
    <property type="match status" value="2"/>
</dbReference>
<dbReference type="PANTHER" id="PTHR34989">
    <property type="entry name" value="PROTEIN HDED"/>
    <property type="match status" value="1"/>
</dbReference>